<dbReference type="InterPro" id="IPR016185">
    <property type="entry name" value="PreATP-grasp_dom_sf"/>
</dbReference>
<dbReference type="PROSITE" id="PS00843">
    <property type="entry name" value="DALA_DALA_LIGASE_1"/>
    <property type="match status" value="1"/>
</dbReference>
<dbReference type="EMBL" id="KJ512901">
    <property type="protein sequence ID" value="AHN92695.1"/>
    <property type="molecule type" value="Genomic_DNA"/>
</dbReference>
<organism evidence="2">
    <name type="scientific">uncultured bacterium DCM002Carb02</name>
    <dbReference type="NCBI Taxonomy" id="1471915"/>
    <lineage>
        <taxon>Bacteria</taxon>
        <taxon>environmental samples</taxon>
    </lineage>
</organism>
<name>X2KZJ2_9BACT</name>
<dbReference type="InterPro" id="IPR013815">
    <property type="entry name" value="ATP_grasp_subdomain_1"/>
</dbReference>
<dbReference type="Pfam" id="PF01820">
    <property type="entry name" value="Dala_Dala_lig_N"/>
    <property type="match status" value="1"/>
</dbReference>
<dbReference type="GO" id="GO:0008716">
    <property type="term" value="F:D-alanine-D-alanine ligase activity"/>
    <property type="evidence" value="ECO:0007669"/>
    <property type="project" value="TreeGrafter"/>
</dbReference>
<dbReference type="GO" id="GO:0005829">
    <property type="term" value="C:cytosol"/>
    <property type="evidence" value="ECO:0007669"/>
    <property type="project" value="TreeGrafter"/>
</dbReference>
<dbReference type="Gene3D" id="3.40.50.20">
    <property type="match status" value="1"/>
</dbReference>
<dbReference type="Gene3D" id="3.30.1490.20">
    <property type="entry name" value="ATP-grasp fold, A domain"/>
    <property type="match status" value="1"/>
</dbReference>
<accession>X2KZJ2</accession>
<dbReference type="GO" id="GO:0009252">
    <property type="term" value="P:peptidoglycan biosynthetic process"/>
    <property type="evidence" value="ECO:0007669"/>
    <property type="project" value="TreeGrafter"/>
</dbReference>
<dbReference type="GO" id="GO:0005524">
    <property type="term" value="F:ATP binding"/>
    <property type="evidence" value="ECO:0007669"/>
    <property type="project" value="InterPro"/>
</dbReference>
<feature type="non-terminal residue" evidence="2">
    <location>
        <position position="190"/>
    </location>
</feature>
<dbReference type="InterPro" id="IPR011127">
    <property type="entry name" value="Dala_Dala_lig_N"/>
</dbReference>
<dbReference type="PANTHER" id="PTHR23132">
    <property type="entry name" value="D-ALANINE--D-ALANINE LIGASE"/>
    <property type="match status" value="1"/>
</dbReference>
<proteinExistence type="predicted"/>
<keyword evidence="2" id="KW-0436">Ligase</keyword>
<dbReference type="AlphaFoldDB" id="X2KZJ2"/>
<evidence type="ECO:0000259" key="1">
    <source>
        <dbReference type="Pfam" id="PF01820"/>
    </source>
</evidence>
<evidence type="ECO:0000313" key="2">
    <source>
        <dbReference type="EMBL" id="AHN92695.1"/>
    </source>
</evidence>
<sequence length="190" mass="20750">MKKKVAVVFGGRSTEHDVSRISAYSIIKNIDKTLFDVVMIGITKNGEWLPYSGSIEALPDGSWEKFVNPTGRISLEKGIAALEECDVILPVLHGQNGEDGTVQGLFELLDIPYVGCGILASAAGMDKAYTKIILNDAGIPQCRHIVAYRHVLEENPDAYADVVAEKIGFPCFIKPSNRARQLAFISQTLQ</sequence>
<dbReference type="SUPFAM" id="SSF56059">
    <property type="entry name" value="Glutathione synthetase ATP-binding domain-like"/>
    <property type="match status" value="1"/>
</dbReference>
<dbReference type="InterPro" id="IPR000291">
    <property type="entry name" value="D-Ala_lig_Van_CS"/>
</dbReference>
<dbReference type="PANTHER" id="PTHR23132:SF25">
    <property type="entry name" value="D-ALANINE--D-ALANINE LIGASE A"/>
    <property type="match status" value="1"/>
</dbReference>
<feature type="domain" description="D-alanine--D-alanine ligase N-terminal" evidence="1">
    <location>
        <begin position="4"/>
        <end position="116"/>
    </location>
</feature>
<protein>
    <submittedName>
        <fullName evidence="2">D-alanine-D-alanine ligase</fullName>
    </submittedName>
</protein>
<dbReference type="SUPFAM" id="SSF52440">
    <property type="entry name" value="PreATP-grasp domain"/>
    <property type="match status" value="1"/>
</dbReference>
<reference evidence="2" key="1">
    <citation type="journal article" date="2014" name="MBio">
        <title>Diverse Antibiotic Resistance Genes in Dairy Cow Manure.</title>
        <authorList>
            <person name="Wichmann F."/>
            <person name="Udikovic-Kolic N."/>
            <person name="Andrew S."/>
            <person name="Handelsman J."/>
        </authorList>
    </citation>
    <scope>NUCLEOTIDE SEQUENCE</scope>
</reference>